<evidence type="ECO:0000313" key="10">
    <source>
        <dbReference type="EMBL" id="KAK4732603.1"/>
    </source>
</evidence>
<comment type="similarity">
    <text evidence="1">Belongs to the jacalin lectin family.</text>
</comment>
<dbReference type="InterPro" id="IPR033734">
    <property type="entry name" value="Jacalin-like_lectin_dom_plant"/>
</dbReference>
<protein>
    <recommendedName>
        <fullName evidence="9">Jacalin-type lectin domain-containing protein</fullName>
    </recommendedName>
</protein>
<dbReference type="PROSITE" id="PS51752">
    <property type="entry name" value="JACALIN_LECTIN"/>
    <property type="match status" value="1"/>
</dbReference>
<dbReference type="GO" id="GO:0030246">
    <property type="term" value="F:carbohydrate binding"/>
    <property type="evidence" value="ECO:0007669"/>
    <property type="project" value="UniProtKB-KW"/>
</dbReference>
<dbReference type="EMBL" id="JAWPEI010000003">
    <property type="protein sequence ID" value="KAK4732603.1"/>
    <property type="molecule type" value="Genomic_DNA"/>
</dbReference>
<dbReference type="GO" id="GO:0005524">
    <property type="term" value="F:ATP binding"/>
    <property type="evidence" value="ECO:0007669"/>
    <property type="project" value="UniProtKB-KW"/>
</dbReference>
<evidence type="ECO:0000256" key="5">
    <source>
        <dbReference type="ARBA" id="ARBA00022737"/>
    </source>
</evidence>
<dbReference type="InterPro" id="IPR038005">
    <property type="entry name" value="RX-like_CC"/>
</dbReference>
<reference evidence="10 11" key="1">
    <citation type="submission" date="2023-10" db="EMBL/GenBank/DDBJ databases">
        <title>Genome-Wide Identification Analysis in wild type Solanum Pinnatisectum Reveals Some Genes Defensing Phytophthora Infestans.</title>
        <authorList>
            <person name="Sun C."/>
        </authorList>
    </citation>
    <scope>NUCLEOTIDE SEQUENCE [LARGE SCALE GENOMIC DNA]</scope>
    <source>
        <strain evidence="10">LQN</strain>
        <tissue evidence="10">Leaf</tissue>
    </source>
</reference>
<keyword evidence="11" id="KW-1185">Reference proteome</keyword>
<keyword evidence="6" id="KW-0547">Nucleotide-binding</keyword>
<dbReference type="Gene3D" id="2.100.10.30">
    <property type="entry name" value="Jacalin-like lectin domain"/>
    <property type="match status" value="1"/>
</dbReference>
<dbReference type="AlphaFoldDB" id="A0AAV9M4F9"/>
<evidence type="ECO:0000256" key="3">
    <source>
        <dbReference type="ARBA" id="ARBA00022614"/>
    </source>
</evidence>
<dbReference type="Proteomes" id="UP001311915">
    <property type="component" value="Unassembled WGS sequence"/>
</dbReference>
<evidence type="ECO:0000259" key="9">
    <source>
        <dbReference type="PROSITE" id="PS51752"/>
    </source>
</evidence>
<comment type="similarity">
    <text evidence="2">Belongs to the disease resistance NB-LRR family.</text>
</comment>
<name>A0AAV9M4F9_9SOLN</name>
<accession>A0AAV9M4F9</accession>
<dbReference type="SUPFAM" id="SSF51101">
    <property type="entry name" value="Mannose-binding lectins"/>
    <property type="match status" value="1"/>
</dbReference>
<dbReference type="Gene3D" id="1.20.5.4130">
    <property type="match status" value="1"/>
</dbReference>
<dbReference type="InterPro" id="IPR001229">
    <property type="entry name" value="Jacalin-like_lectin_dom"/>
</dbReference>
<evidence type="ECO:0000256" key="7">
    <source>
        <dbReference type="ARBA" id="ARBA00022821"/>
    </source>
</evidence>
<evidence type="ECO:0000256" key="6">
    <source>
        <dbReference type="ARBA" id="ARBA00022741"/>
    </source>
</evidence>
<dbReference type="Pfam" id="PF01419">
    <property type="entry name" value="Jacalin"/>
    <property type="match status" value="1"/>
</dbReference>
<evidence type="ECO:0000256" key="2">
    <source>
        <dbReference type="ARBA" id="ARBA00008894"/>
    </source>
</evidence>
<dbReference type="InterPro" id="IPR036404">
    <property type="entry name" value="Jacalin-like_lectin_dom_sf"/>
</dbReference>
<keyword evidence="5" id="KW-0677">Repeat</keyword>
<sequence>MISLLLEISRTTLEMAEAAIAKAISKITEQAIFLYGLNEQVRELVTELRRMQAFLKDVDTRKQKGERVKNWADEIRDLAQDAEGIVEKFAAEVIQRSNGEDTVYCFCTMLANVVKEVIPRYKIGWDIGKINKRIKSLTESLTTYGIVLHDINEGETSFREVNLQSGAIGVSICEGETSFREEKLQSGAIGVERWGGSGGGHWNYRPKGVVKQIVVKHGLIIDSIMFKSIEENGVMESKTFGGSGGHLTTEINIDSPSEYLTGLSGTYGLYGPYLVIKSIKLHTNLSHHGPMGSVIETDTNFSFIMQGGVVVGFHGFSGLFLDAIGLYVMPTSINLPS</sequence>
<gene>
    <name evidence="10" type="ORF">R3W88_025591</name>
</gene>
<keyword evidence="8" id="KW-0067">ATP-binding</keyword>
<dbReference type="GO" id="GO:0006952">
    <property type="term" value="P:defense response"/>
    <property type="evidence" value="ECO:0007669"/>
    <property type="project" value="UniProtKB-KW"/>
</dbReference>
<evidence type="ECO:0000256" key="4">
    <source>
        <dbReference type="ARBA" id="ARBA00022734"/>
    </source>
</evidence>
<keyword evidence="7" id="KW-0611">Plant defense</keyword>
<organism evidence="10 11">
    <name type="scientific">Solanum pinnatisectum</name>
    <name type="common">tansyleaf nightshade</name>
    <dbReference type="NCBI Taxonomy" id="50273"/>
    <lineage>
        <taxon>Eukaryota</taxon>
        <taxon>Viridiplantae</taxon>
        <taxon>Streptophyta</taxon>
        <taxon>Embryophyta</taxon>
        <taxon>Tracheophyta</taxon>
        <taxon>Spermatophyta</taxon>
        <taxon>Magnoliopsida</taxon>
        <taxon>eudicotyledons</taxon>
        <taxon>Gunneridae</taxon>
        <taxon>Pentapetalae</taxon>
        <taxon>asterids</taxon>
        <taxon>lamiids</taxon>
        <taxon>Solanales</taxon>
        <taxon>Solanaceae</taxon>
        <taxon>Solanoideae</taxon>
        <taxon>Solaneae</taxon>
        <taxon>Solanum</taxon>
    </lineage>
</organism>
<dbReference type="InterPro" id="IPR041118">
    <property type="entry name" value="Rx_N"/>
</dbReference>
<dbReference type="Pfam" id="PF18052">
    <property type="entry name" value="Rx_N"/>
    <property type="match status" value="1"/>
</dbReference>
<dbReference type="SMART" id="SM00915">
    <property type="entry name" value="Jacalin"/>
    <property type="match status" value="1"/>
</dbReference>
<dbReference type="PANTHER" id="PTHR47293">
    <property type="entry name" value="JACALIN-RELATED LECTIN 3"/>
    <property type="match status" value="1"/>
</dbReference>
<dbReference type="CDD" id="cd09612">
    <property type="entry name" value="Jacalin"/>
    <property type="match status" value="1"/>
</dbReference>
<comment type="caution">
    <text evidence="10">The sequence shown here is derived from an EMBL/GenBank/DDBJ whole genome shotgun (WGS) entry which is preliminary data.</text>
</comment>
<keyword evidence="3" id="KW-0433">Leucine-rich repeat</keyword>
<dbReference type="CDD" id="cd14798">
    <property type="entry name" value="RX-CC_like"/>
    <property type="match status" value="1"/>
</dbReference>
<feature type="domain" description="Jacalin-type lectin" evidence="9">
    <location>
        <begin position="188"/>
        <end position="330"/>
    </location>
</feature>
<evidence type="ECO:0000256" key="1">
    <source>
        <dbReference type="ARBA" id="ARBA00006568"/>
    </source>
</evidence>
<dbReference type="PANTHER" id="PTHR47293:SF66">
    <property type="entry name" value="JACALIN-RELATED LECTIN 11-RELATED"/>
    <property type="match status" value="1"/>
</dbReference>
<keyword evidence="4" id="KW-0430">Lectin</keyword>
<evidence type="ECO:0000313" key="11">
    <source>
        <dbReference type="Proteomes" id="UP001311915"/>
    </source>
</evidence>
<proteinExistence type="inferred from homology"/>
<evidence type="ECO:0000256" key="8">
    <source>
        <dbReference type="ARBA" id="ARBA00022840"/>
    </source>
</evidence>